<evidence type="ECO:0000313" key="3">
    <source>
        <dbReference type="Proteomes" id="UP000054563"/>
    </source>
</evidence>
<sequence>MTVNSTSTKAALQSLSTILLRLQAMLAAITSTLISLLDQIIPPCRREDITSRAYAFSRSRPLLASFLASQLVFCGVPLSLLFLHVASVLFFSFATAIVIGSICALLFTAVCVGLALLVLIPILMVTSFVGLTVWFWALLGWYILGWTGLLEQRHISKMGVEKREKSDGEIGAVKEITRKMD</sequence>
<dbReference type="STRING" id="396776.A0A0J8RLP6"/>
<feature type="transmembrane region" description="Helical" evidence="1">
    <location>
        <begin position="62"/>
        <end position="83"/>
    </location>
</feature>
<feature type="transmembrane region" description="Helical" evidence="1">
    <location>
        <begin position="89"/>
        <end position="115"/>
    </location>
</feature>
<evidence type="ECO:0000256" key="1">
    <source>
        <dbReference type="SAM" id="Phobius"/>
    </source>
</evidence>
<dbReference type="EMBL" id="DS016986">
    <property type="protein sequence ID" value="KMU84874.1"/>
    <property type="molecule type" value="Genomic_DNA"/>
</dbReference>
<reference evidence="3" key="1">
    <citation type="journal article" date="2010" name="Genome Res.">
        <title>Population genomic sequencing of Coccidioides fungi reveals recent hybridization and transposon control.</title>
        <authorList>
            <person name="Neafsey D.E."/>
            <person name="Barker B.M."/>
            <person name="Sharpton T.J."/>
            <person name="Stajich J.E."/>
            <person name="Park D.J."/>
            <person name="Whiston E."/>
            <person name="Hung C.-Y."/>
            <person name="McMahan C."/>
            <person name="White J."/>
            <person name="Sykes S."/>
            <person name="Heiman D."/>
            <person name="Young S."/>
            <person name="Zeng Q."/>
            <person name="Abouelleil A."/>
            <person name="Aftuck L."/>
            <person name="Bessette D."/>
            <person name="Brown A."/>
            <person name="FitzGerald M."/>
            <person name="Lui A."/>
            <person name="Macdonald J.P."/>
            <person name="Priest M."/>
            <person name="Orbach M.J."/>
            <person name="Galgiani J.N."/>
            <person name="Kirkland T.N."/>
            <person name="Cole G.T."/>
            <person name="Birren B.W."/>
            <person name="Henn M.R."/>
            <person name="Taylor J.W."/>
            <person name="Rounsley S.D."/>
        </authorList>
    </citation>
    <scope>NUCLEOTIDE SEQUENCE [LARGE SCALE GENOMIC DNA]</scope>
    <source>
        <strain evidence="3">H538.4</strain>
    </source>
</reference>
<dbReference type="VEuPathDB" id="FungiDB:CIHG_02656"/>
<protein>
    <submittedName>
        <fullName evidence="2">Uncharacterized protein</fullName>
    </submittedName>
</protein>
<feature type="transmembrane region" description="Helical" evidence="1">
    <location>
        <begin position="20"/>
        <end position="41"/>
    </location>
</feature>
<keyword evidence="1" id="KW-0472">Membrane</keyword>
<dbReference type="AlphaFoldDB" id="A0A0J8RLP6"/>
<organism evidence="2 3">
    <name type="scientific">Coccidioides immitis H538.4</name>
    <dbReference type="NCBI Taxonomy" id="396776"/>
    <lineage>
        <taxon>Eukaryota</taxon>
        <taxon>Fungi</taxon>
        <taxon>Dikarya</taxon>
        <taxon>Ascomycota</taxon>
        <taxon>Pezizomycotina</taxon>
        <taxon>Eurotiomycetes</taxon>
        <taxon>Eurotiomycetidae</taxon>
        <taxon>Onygenales</taxon>
        <taxon>Onygenaceae</taxon>
        <taxon>Coccidioides</taxon>
    </lineage>
</organism>
<dbReference type="OrthoDB" id="3928876at2759"/>
<accession>A0A0J8RLP6</accession>
<dbReference type="Proteomes" id="UP000054563">
    <property type="component" value="Unassembled WGS sequence"/>
</dbReference>
<feature type="transmembrane region" description="Helical" evidence="1">
    <location>
        <begin position="122"/>
        <end position="144"/>
    </location>
</feature>
<name>A0A0J8RLP6_COCIT</name>
<keyword evidence="1" id="KW-0812">Transmembrane</keyword>
<evidence type="ECO:0000313" key="2">
    <source>
        <dbReference type="EMBL" id="KMU84874.1"/>
    </source>
</evidence>
<gene>
    <name evidence="2" type="ORF">CIHG_02656</name>
</gene>
<proteinExistence type="predicted"/>
<dbReference type="Pfam" id="PF16015">
    <property type="entry name" value="Promethin"/>
    <property type="match status" value="1"/>
</dbReference>
<keyword evidence="1" id="KW-1133">Transmembrane helix</keyword>